<dbReference type="RefSeq" id="WP_089818621.1">
    <property type="nucleotide sequence ID" value="NZ_FOZK01000004.1"/>
</dbReference>
<feature type="transmembrane region" description="Helical" evidence="1">
    <location>
        <begin position="433"/>
        <end position="456"/>
    </location>
</feature>
<gene>
    <name evidence="2" type="ORF">SAMN05216559_3779</name>
</gene>
<feature type="transmembrane region" description="Helical" evidence="1">
    <location>
        <begin position="468"/>
        <end position="491"/>
    </location>
</feature>
<sequence>MDVLGISPATNQMTSTSLPRSRRRRFTGVLAVGFLALTAAILAARSTPIDGYELSIYEATPPTFWAGVVLAALAAAIVALSAPPKSVPRRLGLLLGPMAIVSVVALPVLRGYYFFGAGDALSYLGWARLIADEQLNPVELLYPGIESTAIFVAQTTGITLRRSLLLIPPLLFAAFVVSVTLVVGRISTSRNGVVAGCFAALLVLPINNVHTYIVAYPTTAAIFFSPLVLYALFRYVTDEGSVARLGDRTLLTPFGVLLGIAGVAAILYHPQVGANVIAILFTVLGLQVLARASRRWVGSTAISAHRAIVAPAAVVGGFFLLWTPRFDRAQDTVGTLVTLLVSGADPGGTIEAKGTSLATLGGGIEELFLKMFLVSGVLSLVAGLVMLATLTRRLDDAPDRNALLTYLTVAFAPIFVLFLAFMVASLSVQQFRYLGFIMVFVTIFVAVAVADGIPFGLPIRSPTTRTTLAVGVFALLLVPQLAMVFSSPYIYQPSSQVTERTMEGYETSFEQRDPEVWHTGVRGGPRRYVDAYHGTTGSNTAADGTTFEGKDEMIPFGVWGNNMTEFYSRCRYVALEQSDYQREVGLYDGFRYSEAGFERMETDPRIHRVQSNGDFRLYVVAPEGSTCMR</sequence>
<dbReference type="AlphaFoldDB" id="A0A1I6M549"/>
<proteinExistence type="predicted"/>
<keyword evidence="1" id="KW-0472">Membrane</keyword>
<evidence type="ECO:0008006" key="4">
    <source>
        <dbReference type="Google" id="ProtNLM"/>
    </source>
</evidence>
<reference evidence="2 3" key="1">
    <citation type="submission" date="2016-10" db="EMBL/GenBank/DDBJ databases">
        <authorList>
            <person name="de Groot N.N."/>
        </authorList>
    </citation>
    <scope>NUCLEOTIDE SEQUENCE [LARGE SCALE GENOMIC DNA]</scope>
    <source>
        <strain evidence="2 3">CGMCC 1.10457</strain>
    </source>
</reference>
<keyword evidence="1" id="KW-1133">Transmembrane helix</keyword>
<dbReference type="STRING" id="767519.SAMN05216559_3779"/>
<feature type="transmembrane region" description="Helical" evidence="1">
    <location>
        <begin position="64"/>
        <end position="82"/>
    </location>
</feature>
<feature type="transmembrane region" description="Helical" evidence="1">
    <location>
        <begin position="249"/>
        <end position="268"/>
    </location>
</feature>
<evidence type="ECO:0000256" key="1">
    <source>
        <dbReference type="SAM" id="Phobius"/>
    </source>
</evidence>
<name>A0A1I6M549_9EURY</name>
<feature type="transmembrane region" description="Helical" evidence="1">
    <location>
        <begin position="274"/>
        <end position="292"/>
    </location>
</feature>
<keyword evidence="1" id="KW-0812">Transmembrane</keyword>
<dbReference type="Proteomes" id="UP000199062">
    <property type="component" value="Unassembled WGS sequence"/>
</dbReference>
<feature type="transmembrane region" description="Helical" evidence="1">
    <location>
        <begin position="94"/>
        <end position="115"/>
    </location>
</feature>
<evidence type="ECO:0000313" key="2">
    <source>
        <dbReference type="EMBL" id="SFS10662.1"/>
    </source>
</evidence>
<organism evidence="2 3">
    <name type="scientific">Halomicrobium zhouii</name>
    <dbReference type="NCBI Taxonomy" id="767519"/>
    <lineage>
        <taxon>Archaea</taxon>
        <taxon>Methanobacteriati</taxon>
        <taxon>Methanobacteriota</taxon>
        <taxon>Stenosarchaea group</taxon>
        <taxon>Halobacteria</taxon>
        <taxon>Halobacteriales</taxon>
        <taxon>Haloarculaceae</taxon>
        <taxon>Halomicrobium</taxon>
    </lineage>
</organism>
<feature type="transmembrane region" description="Helical" evidence="1">
    <location>
        <begin position="213"/>
        <end position="237"/>
    </location>
</feature>
<feature type="transmembrane region" description="Helical" evidence="1">
    <location>
        <begin position="164"/>
        <end position="184"/>
    </location>
</feature>
<evidence type="ECO:0000313" key="3">
    <source>
        <dbReference type="Proteomes" id="UP000199062"/>
    </source>
</evidence>
<dbReference type="OrthoDB" id="137309at2157"/>
<protein>
    <recommendedName>
        <fullName evidence="4">Dolichyl-phosphate-mannose-protein mannosyltransferase</fullName>
    </recommendedName>
</protein>
<feature type="transmembrane region" description="Helical" evidence="1">
    <location>
        <begin position="304"/>
        <end position="322"/>
    </location>
</feature>
<accession>A0A1I6M549</accession>
<feature type="transmembrane region" description="Helical" evidence="1">
    <location>
        <begin position="191"/>
        <end position="207"/>
    </location>
</feature>
<dbReference type="EMBL" id="FOZK01000004">
    <property type="protein sequence ID" value="SFS10662.1"/>
    <property type="molecule type" value="Genomic_DNA"/>
</dbReference>
<keyword evidence="3" id="KW-1185">Reference proteome</keyword>
<feature type="transmembrane region" description="Helical" evidence="1">
    <location>
        <begin position="367"/>
        <end position="391"/>
    </location>
</feature>
<feature type="transmembrane region" description="Helical" evidence="1">
    <location>
        <begin position="26"/>
        <end position="44"/>
    </location>
</feature>
<feature type="transmembrane region" description="Helical" evidence="1">
    <location>
        <begin position="403"/>
        <end position="427"/>
    </location>
</feature>